<dbReference type="Proteomes" id="UP001060215">
    <property type="component" value="Chromosome 3"/>
</dbReference>
<keyword evidence="2" id="KW-1185">Reference proteome</keyword>
<accession>A0ACC0ISW3</accession>
<name>A0ACC0ISW3_9ERIC</name>
<evidence type="ECO:0000313" key="2">
    <source>
        <dbReference type="Proteomes" id="UP001060215"/>
    </source>
</evidence>
<dbReference type="EMBL" id="CM045760">
    <property type="protein sequence ID" value="KAI8028020.1"/>
    <property type="molecule type" value="Genomic_DNA"/>
</dbReference>
<proteinExistence type="predicted"/>
<gene>
    <name evidence="1" type="ORF">LOK49_LG02G00033</name>
</gene>
<organism evidence="1 2">
    <name type="scientific">Camellia lanceoleosa</name>
    <dbReference type="NCBI Taxonomy" id="1840588"/>
    <lineage>
        <taxon>Eukaryota</taxon>
        <taxon>Viridiplantae</taxon>
        <taxon>Streptophyta</taxon>
        <taxon>Embryophyta</taxon>
        <taxon>Tracheophyta</taxon>
        <taxon>Spermatophyta</taxon>
        <taxon>Magnoliopsida</taxon>
        <taxon>eudicotyledons</taxon>
        <taxon>Gunneridae</taxon>
        <taxon>Pentapetalae</taxon>
        <taxon>asterids</taxon>
        <taxon>Ericales</taxon>
        <taxon>Theaceae</taxon>
        <taxon>Camellia</taxon>
    </lineage>
</organism>
<evidence type="ECO:0000313" key="1">
    <source>
        <dbReference type="EMBL" id="KAI8028020.1"/>
    </source>
</evidence>
<comment type="caution">
    <text evidence="1">The sequence shown here is derived from an EMBL/GenBank/DDBJ whole genome shotgun (WGS) entry which is preliminary data.</text>
</comment>
<reference evidence="1 2" key="1">
    <citation type="journal article" date="2022" name="Plant J.">
        <title>Chromosome-level genome of Camellia lanceoleosa provides a valuable resource for understanding genome evolution and self-incompatibility.</title>
        <authorList>
            <person name="Gong W."/>
            <person name="Xiao S."/>
            <person name="Wang L."/>
            <person name="Liao Z."/>
            <person name="Chang Y."/>
            <person name="Mo W."/>
            <person name="Hu G."/>
            <person name="Li W."/>
            <person name="Zhao G."/>
            <person name="Zhu H."/>
            <person name="Hu X."/>
            <person name="Ji K."/>
            <person name="Xiang X."/>
            <person name="Song Q."/>
            <person name="Yuan D."/>
            <person name="Jin S."/>
            <person name="Zhang L."/>
        </authorList>
    </citation>
    <scope>NUCLEOTIDE SEQUENCE [LARGE SCALE GENOMIC DNA]</scope>
    <source>
        <strain evidence="1">SQ_2022a</strain>
    </source>
</reference>
<protein>
    <submittedName>
        <fullName evidence="1">IAA-alanine resistance protein 1</fullName>
    </submittedName>
</protein>
<sequence length="83" mass="8976">MNSPTSLSGRWIHAIGCSLLVSMASLICLVILPIIFVQGKPSKAVVHSLTLFGAVQLNKFDYRLSSRLDTGCKSLDAELTIMP</sequence>